<evidence type="ECO:0000313" key="3">
    <source>
        <dbReference type="EMBL" id="EFV80129.1"/>
    </source>
</evidence>
<organism evidence="3 4">
    <name type="scientific">Neisseria mucosa C102</name>
    <dbReference type="NCBI Taxonomy" id="435832"/>
    <lineage>
        <taxon>Bacteria</taxon>
        <taxon>Pseudomonadati</taxon>
        <taxon>Pseudomonadota</taxon>
        <taxon>Betaproteobacteria</taxon>
        <taxon>Neisseriales</taxon>
        <taxon>Neisseriaceae</taxon>
        <taxon>Neisseria</taxon>
    </lineage>
</organism>
<dbReference type="InterPro" id="IPR025711">
    <property type="entry name" value="PepSY"/>
</dbReference>
<dbReference type="Proteomes" id="UP000003612">
    <property type="component" value="Unassembled WGS sequence"/>
</dbReference>
<evidence type="ECO:0000259" key="2">
    <source>
        <dbReference type="Pfam" id="PF13670"/>
    </source>
</evidence>
<evidence type="ECO:0000256" key="1">
    <source>
        <dbReference type="SAM" id="SignalP"/>
    </source>
</evidence>
<gene>
    <name evidence="3" type="ORF">HMPREF0604_01650</name>
</gene>
<comment type="caution">
    <text evidence="3">The sequence shown here is derived from an EMBL/GenBank/DDBJ whole genome shotgun (WGS) entry which is preliminary data.</text>
</comment>
<keyword evidence="4" id="KW-1185">Reference proteome</keyword>
<feature type="domain" description="PepSY" evidence="2">
    <location>
        <begin position="4"/>
        <end position="90"/>
    </location>
</feature>
<sequence length="94" mass="10782">MKKFLLTAIVALSAATAGASDYIEQKIYSDKNFEQNRAKAVKILEQRGYQVHDVEADSRRGQPVLDIEAFKDGREYDIVLSYPDLKIIKERIDY</sequence>
<dbReference type="RefSeq" id="WP_003748751.1">
    <property type="nucleotide sequence ID" value="NZ_GL635795.1"/>
</dbReference>
<evidence type="ECO:0000313" key="4">
    <source>
        <dbReference type="Proteomes" id="UP000003612"/>
    </source>
</evidence>
<protein>
    <recommendedName>
        <fullName evidence="2">PepSY domain-containing protein</fullName>
    </recommendedName>
</protein>
<proteinExistence type="predicted"/>
<accession>A0ABP2KB64</accession>
<dbReference type="Pfam" id="PF13670">
    <property type="entry name" value="PepSY_2"/>
    <property type="match status" value="1"/>
</dbReference>
<feature type="signal peptide" evidence="1">
    <location>
        <begin position="1"/>
        <end position="19"/>
    </location>
</feature>
<dbReference type="EMBL" id="ACRG01000016">
    <property type="protein sequence ID" value="EFV80129.1"/>
    <property type="molecule type" value="Genomic_DNA"/>
</dbReference>
<name>A0ABP2KB64_NEIMU</name>
<reference evidence="3 4" key="1">
    <citation type="submission" date="2010-12" db="EMBL/GenBank/DDBJ databases">
        <title>The Genome Sequence of Neisseria mucosa strain C102.</title>
        <authorList>
            <consortium name="The Broad Institute Genome Sequencing Platform"/>
            <person name="Earl A."/>
            <person name="Ward D."/>
            <person name="Feldgarden M."/>
            <person name="Gevers D."/>
            <person name="Sibley C.D."/>
            <person name="Field T.R."/>
            <person name="Grinwis M."/>
            <person name="Eshaghurshan C.S."/>
            <person name="Surette M."/>
            <person name="Young S.K."/>
            <person name="Zeng Q."/>
            <person name="Gargeya S."/>
            <person name="Fitzgerald M."/>
            <person name="Haas B."/>
            <person name="Abouelleil A."/>
            <person name="Alvarado L."/>
            <person name="Arachchi H.M."/>
            <person name="Berlin A."/>
            <person name="Brown A."/>
            <person name="Chapman S.B."/>
            <person name="Chen Z."/>
            <person name="Dunbar C."/>
            <person name="Freedman E."/>
            <person name="Gearin G."/>
            <person name="Gellesch M."/>
            <person name="Goldberg J."/>
            <person name="Griggs A."/>
            <person name="Gujja S."/>
            <person name="Heilman E."/>
            <person name="Heiman D."/>
            <person name="Howarth C."/>
            <person name="Larson L."/>
            <person name="Lui A."/>
            <person name="MacDonald P.J.P."/>
            <person name="Mehta T."/>
            <person name="Montmayeur A."/>
            <person name="Murphy C."/>
            <person name="Neiman D."/>
            <person name="Pearson M."/>
            <person name="Priest M."/>
            <person name="Roberts A."/>
            <person name="Saif S."/>
            <person name="Shea T."/>
            <person name="Shenoy N."/>
            <person name="Sisk P."/>
            <person name="Stolte C."/>
            <person name="Sykes S."/>
            <person name="White J."/>
            <person name="Yandava C."/>
            <person name="Nusbaum C."/>
            <person name="Birren B."/>
        </authorList>
    </citation>
    <scope>NUCLEOTIDE SEQUENCE [LARGE SCALE GENOMIC DNA]</scope>
    <source>
        <strain evidence="3 4">C102</strain>
    </source>
</reference>
<keyword evidence="1" id="KW-0732">Signal</keyword>
<feature type="chain" id="PRO_5046104233" description="PepSY domain-containing protein" evidence="1">
    <location>
        <begin position="20"/>
        <end position="94"/>
    </location>
</feature>